<dbReference type="InterPro" id="IPR050542">
    <property type="entry name" value="Glycosyl_Hydrlase18_Chitinase"/>
</dbReference>
<dbReference type="GO" id="GO:0004568">
    <property type="term" value="F:chitinase activity"/>
    <property type="evidence" value="ECO:0007669"/>
    <property type="project" value="TreeGrafter"/>
</dbReference>
<dbReference type="EMBL" id="MNUE01000001">
    <property type="protein sequence ID" value="OJD40436.1"/>
    <property type="molecule type" value="Genomic_DNA"/>
</dbReference>
<feature type="domain" description="GH18" evidence="4">
    <location>
        <begin position="29"/>
        <end position="344"/>
    </location>
</feature>
<dbReference type="SUPFAM" id="SSF51445">
    <property type="entry name" value="(Trans)glycosidases"/>
    <property type="match status" value="1"/>
</dbReference>
<evidence type="ECO:0000256" key="2">
    <source>
        <dbReference type="ARBA" id="ARBA00023295"/>
    </source>
</evidence>
<dbReference type="PANTHER" id="PTHR45708">
    <property type="entry name" value="ENDOCHITINASE"/>
    <property type="match status" value="1"/>
</dbReference>
<dbReference type="AlphaFoldDB" id="A0A1J9SL35"/>
<dbReference type="OrthoDB" id="6020543at2759"/>
<dbReference type="GO" id="GO:0005975">
    <property type="term" value="P:carbohydrate metabolic process"/>
    <property type="evidence" value="ECO:0007669"/>
    <property type="project" value="InterPro"/>
</dbReference>
<dbReference type="RefSeq" id="XP_020135279.1">
    <property type="nucleotide sequence ID" value="XM_020269680.1"/>
</dbReference>
<sequence>MLNLLPSALLAAALLPPLSCAVFNPNATTNLFVYYAQSSGRYARLDELCLQSAVDVVILGFIRDFNATAGYPTIDFGPWICPAKRPANSAVAPGLATCPELAAQVQKCQDIGKKIFVSIGGASSNTSFDGDGGGQDAQDAAHMLWQLFGEGSDTPDLRPLGKVAVDGFDIGACPAFAPLAPPCLMLTAADHEVGSPSNYDQFVKTLRSLLATASKPMWISAAPLCAFTNRTIGPKTLALVDFIFVRFYNSQGCSIGTKGFATSLDKWYTSMPEPEAAFPKFCLSGLSFDNNNSGFARPEDFADAIEQARKANLQRFNPDKFGGVALWDGSRGLATTAENGLNFLAYTKNVLEAP</sequence>
<keyword evidence="6" id="KW-1185">Reference proteome</keyword>
<keyword evidence="1 5" id="KW-0378">Hydrolase</keyword>
<keyword evidence="2" id="KW-0326">Glycosidase</keyword>
<dbReference type="GO" id="GO:0005576">
    <property type="term" value="C:extracellular region"/>
    <property type="evidence" value="ECO:0007669"/>
    <property type="project" value="TreeGrafter"/>
</dbReference>
<reference evidence="5 6" key="1">
    <citation type="submission" date="2016-10" db="EMBL/GenBank/DDBJ databases">
        <title>Proteomics and genomics reveal pathogen-plant mechanisms compatible with a hemibiotrophic lifestyle of Diplodia corticola.</title>
        <authorList>
            <person name="Fernandes I."/>
            <person name="De Jonge R."/>
            <person name="Van De Peer Y."/>
            <person name="Devreese B."/>
            <person name="Alves A."/>
            <person name="Esteves A.C."/>
        </authorList>
    </citation>
    <scope>NUCLEOTIDE SEQUENCE [LARGE SCALE GENOMIC DNA]</scope>
    <source>
        <strain evidence="5 6">CBS 112549</strain>
    </source>
</reference>
<dbReference type="Gene3D" id="3.20.20.80">
    <property type="entry name" value="Glycosidases"/>
    <property type="match status" value="1"/>
</dbReference>
<evidence type="ECO:0000259" key="4">
    <source>
        <dbReference type="PROSITE" id="PS51910"/>
    </source>
</evidence>
<dbReference type="Pfam" id="PF00704">
    <property type="entry name" value="Glyco_hydro_18"/>
    <property type="match status" value="1"/>
</dbReference>
<comment type="caution">
    <text evidence="5">The sequence shown here is derived from an EMBL/GenBank/DDBJ whole genome shotgun (WGS) entry which is preliminary data.</text>
</comment>
<keyword evidence="3" id="KW-0732">Signal</keyword>
<evidence type="ECO:0000313" key="5">
    <source>
        <dbReference type="EMBL" id="OJD40436.1"/>
    </source>
</evidence>
<protein>
    <submittedName>
        <fullName evidence="5">Glycoside hydrolase</fullName>
    </submittedName>
</protein>
<dbReference type="InterPro" id="IPR001223">
    <property type="entry name" value="Glyco_hydro18_cat"/>
</dbReference>
<dbReference type="InterPro" id="IPR017853">
    <property type="entry name" value="GH"/>
</dbReference>
<dbReference type="PROSITE" id="PS51910">
    <property type="entry name" value="GH18_2"/>
    <property type="match status" value="1"/>
</dbReference>
<gene>
    <name evidence="5" type="ORF">BKCO1_1000299</name>
</gene>
<evidence type="ECO:0000313" key="6">
    <source>
        <dbReference type="Proteomes" id="UP000183809"/>
    </source>
</evidence>
<dbReference type="STRING" id="236234.A0A1J9SL35"/>
<evidence type="ECO:0000256" key="1">
    <source>
        <dbReference type="ARBA" id="ARBA00022801"/>
    </source>
</evidence>
<feature type="chain" id="PRO_5012566240" evidence="3">
    <location>
        <begin position="22"/>
        <end position="354"/>
    </location>
</feature>
<dbReference type="GeneID" id="31009939"/>
<feature type="signal peptide" evidence="3">
    <location>
        <begin position="1"/>
        <end position="21"/>
    </location>
</feature>
<proteinExistence type="predicted"/>
<dbReference type="Proteomes" id="UP000183809">
    <property type="component" value="Unassembled WGS sequence"/>
</dbReference>
<evidence type="ECO:0000256" key="3">
    <source>
        <dbReference type="SAM" id="SignalP"/>
    </source>
</evidence>
<organism evidence="5 6">
    <name type="scientific">Diplodia corticola</name>
    <dbReference type="NCBI Taxonomy" id="236234"/>
    <lineage>
        <taxon>Eukaryota</taxon>
        <taxon>Fungi</taxon>
        <taxon>Dikarya</taxon>
        <taxon>Ascomycota</taxon>
        <taxon>Pezizomycotina</taxon>
        <taxon>Dothideomycetes</taxon>
        <taxon>Dothideomycetes incertae sedis</taxon>
        <taxon>Botryosphaeriales</taxon>
        <taxon>Botryosphaeriaceae</taxon>
        <taxon>Diplodia</taxon>
    </lineage>
</organism>
<name>A0A1J9SL35_9PEZI</name>
<dbReference type="PANTHER" id="PTHR45708:SF49">
    <property type="entry name" value="ENDOCHITINASE"/>
    <property type="match status" value="1"/>
</dbReference>
<accession>A0A1J9SL35</accession>